<gene>
    <name evidence="2" type="ORF">GRI43_05040</name>
</gene>
<evidence type="ECO:0000313" key="2">
    <source>
        <dbReference type="EMBL" id="MXP46759.1"/>
    </source>
</evidence>
<feature type="domain" description="Extensin-like C-terminal" evidence="1">
    <location>
        <begin position="71"/>
        <end position="242"/>
    </location>
</feature>
<dbReference type="InterPro" id="IPR009683">
    <property type="entry name" value="Extensin-like_C"/>
</dbReference>
<accession>A0A6I4UXU9</accession>
<comment type="caution">
    <text evidence="2">The sequence shown here is derived from an EMBL/GenBank/DDBJ whole genome shotgun (WGS) entry which is preliminary data.</text>
</comment>
<dbReference type="Pfam" id="PF06904">
    <property type="entry name" value="Extensin-like_C"/>
    <property type="match status" value="1"/>
</dbReference>
<dbReference type="OrthoDB" id="9809788at2"/>
<evidence type="ECO:0000313" key="3">
    <source>
        <dbReference type="Proteomes" id="UP000471435"/>
    </source>
</evidence>
<name>A0A6I4UXU9_9SPHN</name>
<keyword evidence="3" id="KW-1185">Reference proteome</keyword>
<dbReference type="EMBL" id="WTYP01000001">
    <property type="protein sequence ID" value="MXP46759.1"/>
    <property type="molecule type" value="Genomic_DNA"/>
</dbReference>
<dbReference type="Proteomes" id="UP000471435">
    <property type="component" value="Unassembled WGS sequence"/>
</dbReference>
<proteinExistence type="predicted"/>
<organism evidence="2 3">
    <name type="scientific">Pontixanthobacter luteolus</name>
    <dbReference type="NCBI Taxonomy" id="295089"/>
    <lineage>
        <taxon>Bacteria</taxon>
        <taxon>Pseudomonadati</taxon>
        <taxon>Pseudomonadota</taxon>
        <taxon>Alphaproteobacteria</taxon>
        <taxon>Sphingomonadales</taxon>
        <taxon>Erythrobacteraceae</taxon>
        <taxon>Pontixanthobacter</taxon>
    </lineage>
</organism>
<protein>
    <submittedName>
        <fullName evidence="2">Extensin</fullName>
    </submittedName>
</protein>
<reference evidence="2 3" key="1">
    <citation type="submission" date="2019-12" db="EMBL/GenBank/DDBJ databases">
        <title>Genomic-based taxomic classification of the family Erythrobacteraceae.</title>
        <authorList>
            <person name="Xu L."/>
        </authorList>
    </citation>
    <scope>NUCLEOTIDE SEQUENCE [LARGE SCALE GENOMIC DNA]</scope>
    <source>
        <strain evidence="2 3">SW-109</strain>
    </source>
</reference>
<sequence>MGKSRISRKIGVFKADRRAALAIAILALALAAWRFMAENPQHNPWAPLDLRDPVGWTTASKLSSLRDDTALCRAVLTRSEIEFEALPPSGEGACARRDRTLLTTYPFAGRPPATTCAVGAGLELWLERSVRPAAQEMLGSKIVSVQHYGAYSCRRLYGRDDGPWSEHATGNAIDISGFVLADGQQVSLVNNWEGDADKSAFLKRIRDEACDIFGTVLSPAYNEQHRDHFHLDQAARSWSTCR</sequence>
<dbReference type="AlphaFoldDB" id="A0A6I4UXU9"/>
<dbReference type="RefSeq" id="WP_160729959.1">
    <property type="nucleotide sequence ID" value="NZ_CANLWR010000001.1"/>
</dbReference>
<evidence type="ECO:0000259" key="1">
    <source>
        <dbReference type="Pfam" id="PF06904"/>
    </source>
</evidence>